<evidence type="ECO:0000313" key="4">
    <source>
        <dbReference type="EMBL" id="VVC95465.1"/>
    </source>
</evidence>
<gene>
    <name evidence="4" type="ORF">LSINAPIS_LOCUS7175</name>
</gene>
<dbReference type="GO" id="GO:0008270">
    <property type="term" value="F:zinc ion binding"/>
    <property type="evidence" value="ECO:0007669"/>
    <property type="project" value="UniProtKB-KW"/>
</dbReference>
<feature type="compositionally biased region" description="Polar residues" evidence="2">
    <location>
        <begin position="313"/>
        <end position="325"/>
    </location>
</feature>
<keyword evidence="1" id="KW-0479">Metal-binding</keyword>
<keyword evidence="5" id="KW-1185">Reference proteome</keyword>
<feature type="region of interest" description="Disordered" evidence="2">
    <location>
        <begin position="1"/>
        <end position="56"/>
    </location>
</feature>
<feature type="region of interest" description="Disordered" evidence="2">
    <location>
        <begin position="308"/>
        <end position="341"/>
    </location>
</feature>
<dbReference type="SUPFAM" id="SSF57756">
    <property type="entry name" value="Retrovirus zinc finger-like domains"/>
    <property type="match status" value="1"/>
</dbReference>
<name>A0A5E4QDC9_9NEOP</name>
<proteinExistence type="predicted"/>
<dbReference type="Proteomes" id="UP000324832">
    <property type="component" value="Unassembled WGS sequence"/>
</dbReference>
<reference evidence="4 5" key="1">
    <citation type="submission" date="2017-07" db="EMBL/GenBank/DDBJ databases">
        <authorList>
            <person name="Talla V."/>
            <person name="Backstrom N."/>
        </authorList>
    </citation>
    <scope>NUCLEOTIDE SEQUENCE [LARGE SCALE GENOMIC DNA]</scope>
</reference>
<evidence type="ECO:0000256" key="2">
    <source>
        <dbReference type="SAM" id="MobiDB-lite"/>
    </source>
</evidence>
<dbReference type="GO" id="GO:0003676">
    <property type="term" value="F:nucleic acid binding"/>
    <property type="evidence" value="ECO:0007669"/>
    <property type="project" value="InterPro"/>
</dbReference>
<accession>A0A5E4QDC9</accession>
<keyword evidence="1" id="KW-0862">Zinc</keyword>
<feature type="domain" description="CCHC-type" evidence="3">
    <location>
        <begin position="190"/>
        <end position="203"/>
    </location>
</feature>
<dbReference type="EMBL" id="FZQP02002326">
    <property type="protein sequence ID" value="VVC95465.1"/>
    <property type="molecule type" value="Genomic_DNA"/>
</dbReference>
<organism evidence="4 5">
    <name type="scientific">Leptidea sinapis</name>
    <dbReference type="NCBI Taxonomy" id="189913"/>
    <lineage>
        <taxon>Eukaryota</taxon>
        <taxon>Metazoa</taxon>
        <taxon>Ecdysozoa</taxon>
        <taxon>Arthropoda</taxon>
        <taxon>Hexapoda</taxon>
        <taxon>Insecta</taxon>
        <taxon>Pterygota</taxon>
        <taxon>Neoptera</taxon>
        <taxon>Endopterygota</taxon>
        <taxon>Lepidoptera</taxon>
        <taxon>Glossata</taxon>
        <taxon>Ditrysia</taxon>
        <taxon>Papilionoidea</taxon>
        <taxon>Pieridae</taxon>
        <taxon>Dismorphiinae</taxon>
        <taxon>Leptidea</taxon>
    </lineage>
</organism>
<dbReference type="InterPro" id="IPR001878">
    <property type="entry name" value="Znf_CCHC"/>
</dbReference>
<evidence type="ECO:0000256" key="1">
    <source>
        <dbReference type="PROSITE-ProRule" id="PRU00047"/>
    </source>
</evidence>
<evidence type="ECO:0000313" key="5">
    <source>
        <dbReference type="Proteomes" id="UP000324832"/>
    </source>
</evidence>
<evidence type="ECO:0000259" key="3">
    <source>
        <dbReference type="PROSITE" id="PS50158"/>
    </source>
</evidence>
<protein>
    <recommendedName>
        <fullName evidence="3">CCHC-type domain-containing protein</fullName>
    </recommendedName>
</protein>
<dbReference type="AlphaFoldDB" id="A0A5E4QDC9"/>
<dbReference type="InterPro" id="IPR036875">
    <property type="entry name" value="Znf_CCHC_sf"/>
</dbReference>
<feature type="compositionally biased region" description="Polar residues" evidence="2">
    <location>
        <begin position="1"/>
        <end position="13"/>
    </location>
</feature>
<keyword evidence="1" id="KW-0863">Zinc-finger</keyword>
<sequence>MDRFFNRSSSIPNLATKRPREDLPSLRDQWQQPKKFATSKDTSEKGSETEISNRFNKLPVNDGVTDTFKKASHKKSPIQVPPILIELLGDWSCKKIKDVIEKKEEKLPKAVIKGLPKFIHDTLPIELTSLAFAGITMTEMKTLRSTECPPLLIQLPTGSDKRKFKQIKYIQNCVVSIEKYKPNNKTGTQCFRCQDFGHASKNCNRPPRCVKCPLAHPTWECPKTNRDDPAHCCNCKQNHPANYSQCPARLKYLDRIQTQREKIRSSIVKTAPTPLMTCSQTTPSWAQITGKQKAQRVETNTVFTEVNHGPMDSLQQNSKQTSSVLHQIEREKSSRKSTIMG</sequence>
<dbReference type="PROSITE" id="PS50158">
    <property type="entry name" value="ZF_CCHC"/>
    <property type="match status" value="1"/>
</dbReference>